<sequence length="251" mass="26941">MVLRQNILITGASSGLGEGMARQFAARGRNLALCARRTDRLDDLAAQLRAAYPGITVGTRALDVTDHDRVFQVFGEFRAELGRLDRVIVNAGLGKGQPVGAGRFDANRQTLETNLVGAVAQIEAAAGIFREQRDGHLAVISSFMALRGFPRNLTAYSASKAGISAFADGARLELSSHGITVTDVRPGYISSEMTARSTKRNPLMVSAEAGAHALVKAIEAEPKRAYVPSWPWVPLSLAVRLAPGRLLRMFS</sequence>
<evidence type="ECO:0000256" key="3">
    <source>
        <dbReference type="RuleBase" id="RU000363"/>
    </source>
</evidence>
<organism evidence="4 5">
    <name type="scientific">Amycolatopsis rubida</name>
    <dbReference type="NCBI Taxonomy" id="112413"/>
    <lineage>
        <taxon>Bacteria</taxon>
        <taxon>Bacillati</taxon>
        <taxon>Actinomycetota</taxon>
        <taxon>Actinomycetes</taxon>
        <taxon>Pseudonocardiales</taxon>
        <taxon>Pseudonocardiaceae</taxon>
        <taxon>Amycolatopsis</taxon>
    </lineage>
</organism>
<dbReference type="RefSeq" id="WP_093576229.1">
    <property type="nucleotide sequence ID" value="NZ_FOWC01000014.1"/>
</dbReference>
<protein>
    <submittedName>
        <fullName evidence="4">Short-chain dehydrogenase</fullName>
    </submittedName>
</protein>
<name>A0A1I5Z779_9PSEU</name>
<dbReference type="GO" id="GO:0016020">
    <property type="term" value="C:membrane"/>
    <property type="evidence" value="ECO:0007669"/>
    <property type="project" value="TreeGrafter"/>
</dbReference>
<dbReference type="PANTHER" id="PTHR44196">
    <property type="entry name" value="DEHYDROGENASE/REDUCTASE SDR FAMILY MEMBER 7B"/>
    <property type="match status" value="1"/>
</dbReference>
<dbReference type="Pfam" id="PF00106">
    <property type="entry name" value="adh_short"/>
    <property type="match status" value="1"/>
</dbReference>
<keyword evidence="2" id="KW-0560">Oxidoreductase</keyword>
<reference evidence="5" key="1">
    <citation type="submission" date="2016-10" db="EMBL/GenBank/DDBJ databases">
        <authorList>
            <person name="Varghese N."/>
            <person name="Submissions S."/>
        </authorList>
    </citation>
    <scope>NUCLEOTIDE SEQUENCE [LARGE SCALE GENOMIC DNA]</scope>
    <source>
        <strain evidence="5">DSM 44637</strain>
    </source>
</reference>
<evidence type="ECO:0000313" key="5">
    <source>
        <dbReference type="Proteomes" id="UP000199137"/>
    </source>
</evidence>
<dbReference type="EMBL" id="FOWC01000014">
    <property type="protein sequence ID" value="SFQ52310.1"/>
    <property type="molecule type" value="Genomic_DNA"/>
</dbReference>
<dbReference type="SUPFAM" id="SSF51735">
    <property type="entry name" value="NAD(P)-binding Rossmann-fold domains"/>
    <property type="match status" value="1"/>
</dbReference>
<dbReference type="PRINTS" id="PR00080">
    <property type="entry name" value="SDRFAMILY"/>
</dbReference>
<dbReference type="Proteomes" id="UP000199137">
    <property type="component" value="Unassembled WGS sequence"/>
</dbReference>
<gene>
    <name evidence="4" type="ORF">SAMN05421854_11441</name>
</gene>
<dbReference type="GO" id="GO:0016491">
    <property type="term" value="F:oxidoreductase activity"/>
    <property type="evidence" value="ECO:0007669"/>
    <property type="project" value="UniProtKB-KW"/>
</dbReference>
<dbReference type="Gene3D" id="3.40.50.720">
    <property type="entry name" value="NAD(P)-binding Rossmann-like Domain"/>
    <property type="match status" value="1"/>
</dbReference>
<comment type="similarity">
    <text evidence="1 3">Belongs to the short-chain dehydrogenases/reductases (SDR) family.</text>
</comment>
<dbReference type="AlphaFoldDB" id="A0A1I5Z779"/>
<dbReference type="OrthoDB" id="9797538at2"/>
<accession>A0A1I5Z779</accession>
<proteinExistence type="inferred from homology"/>
<evidence type="ECO:0000256" key="2">
    <source>
        <dbReference type="ARBA" id="ARBA00023002"/>
    </source>
</evidence>
<dbReference type="InterPro" id="IPR002347">
    <property type="entry name" value="SDR_fam"/>
</dbReference>
<dbReference type="NCBIfam" id="NF006099">
    <property type="entry name" value="PRK08251.1"/>
    <property type="match status" value="1"/>
</dbReference>
<evidence type="ECO:0000313" key="4">
    <source>
        <dbReference type="EMBL" id="SFQ52310.1"/>
    </source>
</evidence>
<dbReference type="InterPro" id="IPR036291">
    <property type="entry name" value="NAD(P)-bd_dom_sf"/>
</dbReference>
<dbReference type="PANTHER" id="PTHR44196:SF1">
    <property type="entry name" value="DEHYDROGENASE_REDUCTASE SDR FAMILY MEMBER 7B"/>
    <property type="match status" value="1"/>
</dbReference>
<evidence type="ECO:0000256" key="1">
    <source>
        <dbReference type="ARBA" id="ARBA00006484"/>
    </source>
</evidence>
<dbReference type="STRING" id="112413.SAMN05421854_11441"/>
<dbReference type="PRINTS" id="PR00081">
    <property type="entry name" value="GDHRDH"/>
</dbReference>